<dbReference type="InterPro" id="IPR052924">
    <property type="entry name" value="OsmC/Ohr_hydroprdx_reductase"/>
</dbReference>
<proteinExistence type="predicted"/>
<reference evidence="1 2" key="1">
    <citation type="submission" date="2016-10" db="EMBL/GenBank/DDBJ databases">
        <authorList>
            <person name="de Groot N.N."/>
        </authorList>
    </citation>
    <scope>NUCLEOTIDE SEQUENCE [LARGE SCALE GENOMIC DNA]</scope>
    <source>
        <strain evidence="1 2">CGMCC 1.6134</strain>
    </source>
</reference>
<dbReference type="AlphaFoldDB" id="A0A1I4LEI6"/>
<dbReference type="SUPFAM" id="SSF82784">
    <property type="entry name" value="OsmC-like"/>
    <property type="match status" value="1"/>
</dbReference>
<dbReference type="Proteomes" id="UP000199668">
    <property type="component" value="Unassembled WGS sequence"/>
</dbReference>
<dbReference type="RefSeq" id="WP_090926537.1">
    <property type="nucleotide sequence ID" value="NZ_FOTY01000007.1"/>
</dbReference>
<dbReference type="InterPro" id="IPR003718">
    <property type="entry name" value="OsmC/Ohr_fam"/>
</dbReference>
<dbReference type="STRING" id="266892.SAMN04488054_107125"/>
<dbReference type="EMBL" id="FOTY01000007">
    <property type="protein sequence ID" value="SFL89434.1"/>
    <property type="molecule type" value="Genomic_DNA"/>
</dbReference>
<dbReference type="PANTHER" id="PTHR35368:SF1">
    <property type="entry name" value="HYDROPEROXIDE REDUCTASE"/>
    <property type="match status" value="1"/>
</dbReference>
<dbReference type="OrthoDB" id="1433018at2"/>
<evidence type="ECO:0000313" key="1">
    <source>
        <dbReference type="EMBL" id="SFL89434.1"/>
    </source>
</evidence>
<protein>
    <submittedName>
        <fullName evidence="1">Uncharacterized OsmC-related protein</fullName>
    </submittedName>
</protein>
<dbReference type="PANTHER" id="PTHR35368">
    <property type="entry name" value="HYDROPEROXIDE REDUCTASE"/>
    <property type="match status" value="1"/>
</dbReference>
<dbReference type="Pfam" id="PF02566">
    <property type="entry name" value="OsmC"/>
    <property type="match status" value="1"/>
</dbReference>
<organism evidence="1 2">
    <name type="scientific">Salibacterium qingdaonense</name>
    <dbReference type="NCBI Taxonomy" id="266892"/>
    <lineage>
        <taxon>Bacteria</taxon>
        <taxon>Bacillati</taxon>
        <taxon>Bacillota</taxon>
        <taxon>Bacilli</taxon>
        <taxon>Bacillales</taxon>
        <taxon>Bacillaceae</taxon>
    </lineage>
</organism>
<sequence length="146" mass="16010">MAQHMNFHITGESENMRTVAESGAHRIEIDEPRSLGGNDSAPDPLTTMLGSLAGCENVVANFAAKELDFDLQGISFDISGEIDPRGMQGVEGVRPYFQTVTLHAKVKTSESDERIQELKRLTDERCPVFTTLQAAGVELNTSWEKA</sequence>
<evidence type="ECO:0000313" key="2">
    <source>
        <dbReference type="Proteomes" id="UP000199668"/>
    </source>
</evidence>
<dbReference type="InterPro" id="IPR015946">
    <property type="entry name" value="KH_dom-like_a/b"/>
</dbReference>
<dbReference type="Gene3D" id="3.30.300.20">
    <property type="match status" value="1"/>
</dbReference>
<accession>A0A1I4LEI6</accession>
<gene>
    <name evidence="1" type="ORF">SAMN04488054_107125</name>
</gene>
<name>A0A1I4LEI6_9BACI</name>
<keyword evidence="2" id="KW-1185">Reference proteome</keyword>
<dbReference type="InterPro" id="IPR036102">
    <property type="entry name" value="OsmC/Ohrsf"/>
</dbReference>